<dbReference type="AlphaFoldDB" id="A0A9J6G7G7"/>
<dbReference type="VEuPathDB" id="VectorBase:HLOH_042507"/>
<evidence type="ECO:0000313" key="2">
    <source>
        <dbReference type="EMBL" id="KAH9371099.1"/>
    </source>
</evidence>
<gene>
    <name evidence="2" type="ORF">HPB48_003935</name>
</gene>
<evidence type="ECO:0000313" key="3">
    <source>
        <dbReference type="Proteomes" id="UP000821853"/>
    </source>
</evidence>
<dbReference type="EMBL" id="JABSTR010000005">
    <property type="protein sequence ID" value="KAH9371099.1"/>
    <property type="molecule type" value="Genomic_DNA"/>
</dbReference>
<organism evidence="2 3">
    <name type="scientific">Haemaphysalis longicornis</name>
    <name type="common">Bush tick</name>
    <dbReference type="NCBI Taxonomy" id="44386"/>
    <lineage>
        <taxon>Eukaryota</taxon>
        <taxon>Metazoa</taxon>
        <taxon>Ecdysozoa</taxon>
        <taxon>Arthropoda</taxon>
        <taxon>Chelicerata</taxon>
        <taxon>Arachnida</taxon>
        <taxon>Acari</taxon>
        <taxon>Parasitiformes</taxon>
        <taxon>Ixodida</taxon>
        <taxon>Ixodoidea</taxon>
        <taxon>Ixodidae</taxon>
        <taxon>Haemaphysalinae</taxon>
        <taxon>Haemaphysalis</taxon>
    </lineage>
</organism>
<dbReference type="Proteomes" id="UP000821853">
    <property type="component" value="Chromosome 3"/>
</dbReference>
<comment type="caution">
    <text evidence="2">The sequence shown here is derived from an EMBL/GenBank/DDBJ whole genome shotgun (WGS) entry which is preliminary data.</text>
</comment>
<dbReference type="OrthoDB" id="407509at2759"/>
<protein>
    <submittedName>
        <fullName evidence="2">Uncharacterized protein</fullName>
    </submittedName>
</protein>
<feature type="region of interest" description="Disordered" evidence="1">
    <location>
        <begin position="63"/>
        <end position="83"/>
    </location>
</feature>
<keyword evidence="3" id="KW-1185">Reference proteome</keyword>
<reference evidence="2 3" key="1">
    <citation type="journal article" date="2020" name="Cell">
        <title>Large-Scale Comparative Analyses of Tick Genomes Elucidate Their Genetic Diversity and Vector Capacities.</title>
        <authorList>
            <consortium name="Tick Genome and Microbiome Consortium (TIGMIC)"/>
            <person name="Jia N."/>
            <person name="Wang J."/>
            <person name="Shi W."/>
            <person name="Du L."/>
            <person name="Sun Y."/>
            <person name="Zhan W."/>
            <person name="Jiang J.F."/>
            <person name="Wang Q."/>
            <person name="Zhang B."/>
            <person name="Ji P."/>
            <person name="Bell-Sakyi L."/>
            <person name="Cui X.M."/>
            <person name="Yuan T.T."/>
            <person name="Jiang B.G."/>
            <person name="Yang W.F."/>
            <person name="Lam T.T."/>
            <person name="Chang Q.C."/>
            <person name="Ding S.J."/>
            <person name="Wang X.J."/>
            <person name="Zhu J.G."/>
            <person name="Ruan X.D."/>
            <person name="Zhao L."/>
            <person name="Wei J.T."/>
            <person name="Ye R.Z."/>
            <person name="Que T.C."/>
            <person name="Du C.H."/>
            <person name="Zhou Y.H."/>
            <person name="Cheng J.X."/>
            <person name="Dai P.F."/>
            <person name="Guo W.B."/>
            <person name="Han X.H."/>
            <person name="Huang E.J."/>
            <person name="Li L.F."/>
            <person name="Wei W."/>
            <person name="Gao Y.C."/>
            <person name="Liu J.Z."/>
            <person name="Shao H.Z."/>
            <person name="Wang X."/>
            <person name="Wang C.C."/>
            <person name="Yang T.C."/>
            <person name="Huo Q.B."/>
            <person name="Li W."/>
            <person name="Chen H.Y."/>
            <person name="Chen S.E."/>
            <person name="Zhou L.G."/>
            <person name="Ni X.B."/>
            <person name="Tian J.H."/>
            <person name="Sheng Y."/>
            <person name="Liu T."/>
            <person name="Pan Y.S."/>
            <person name="Xia L.Y."/>
            <person name="Li J."/>
            <person name="Zhao F."/>
            <person name="Cao W.C."/>
        </authorList>
    </citation>
    <scope>NUCLEOTIDE SEQUENCE [LARGE SCALE GENOMIC DNA]</scope>
    <source>
        <strain evidence="2">HaeL-2018</strain>
    </source>
</reference>
<accession>A0A9J6G7G7</accession>
<evidence type="ECO:0000256" key="1">
    <source>
        <dbReference type="SAM" id="MobiDB-lite"/>
    </source>
</evidence>
<dbReference type="PANTHER" id="PTHR19446">
    <property type="entry name" value="REVERSE TRANSCRIPTASES"/>
    <property type="match status" value="1"/>
</dbReference>
<sequence length="146" mass="16708">MKHYNERFWRYVHFLETNEPVRTTFTLQTQSGLRLSPKEEMEAHMTTHFRALQVVHPQAATTLGPETKQSTAPADIKDSLVGPITPTELERRIQDLKNQKSPGIDGIPNEFTKAMKPNARETLCHCFNTILDTQKIPPKWKQAGLN</sequence>
<name>A0A9J6G7G7_HAELO</name>
<proteinExistence type="predicted"/>